<reference evidence="2" key="1">
    <citation type="submission" date="2022-11" db="UniProtKB">
        <authorList>
            <consortium name="WormBaseParasite"/>
        </authorList>
    </citation>
    <scope>IDENTIFICATION</scope>
</reference>
<dbReference type="Gene3D" id="3.40.50.1240">
    <property type="entry name" value="Phosphoglycerate mutase-like"/>
    <property type="match status" value="1"/>
</dbReference>
<keyword evidence="1" id="KW-1185">Reference proteome</keyword>
<dbReference type="SUPFAM" id="SSF53254">
    <property type="entry name" value="Phosphoglycerate mutase-like"/>
    <property type="match status" value="1"/>
</dbReference>
<evidence type="ECO:0000313" key="2">
    <source>
        <dbReference type="WBParaSite" id="PSAMB.scaffold2074size25594.g16225.t1"/>
    </source>
</evidence>
<protein>
    <submittedName>
        <fullName evidence="2">Uncharacterized protein</fullName>
    </submittedName>
</protein>
<dbReference type="InterPro" id="IPR029033">
    <property type="entry name" value="His_PPase_superfam"/>
</dbReference>
<name>A0A914VJM5_9BILA</name>
<dbReference type="GO" id="GO:0016791">
    <property type="term" value="F:phosphatase activity"/>
    <property type="evidence" value="ECO:0007669"/>
    <property type="project" value="UniProtKB-ARBA"/>
</dbReference>
<dbReference type="WBParaSite" id="PSAMB.scaffold2074size25594.g16225.t1">
    <property type="protein sequence ID" value="PSAMB.scaffold2074size25594.g16225.t1"/>
    <property type="gene ID" value="PSAMB.scaffold2074size25594.g16225"/>
</dbReference>
<dbReference type="Proteomes" id="UP000887566">
    <property type="component" value="Unplaced"/>
</dbReference>
<sequence>MLMIELHQVGDQYFVEVYYRNDSAHTAHIINVGECPGPCSLHQFGIRGDSRIPKNWYKECGFDDCSNKHTENGDNS</sequence>
<evidence type="ECO:0000313" key="1">
    <source>
        <dbReference type="Proteomes" id="UP000887566"/>
    </source>
</evidence>
<dbReference type="AlphaFoldDB" id="A0A914VJM5"/>
<organism evidence="1 2">
    <name type="scientific">Plectus sambesii</name>
    <dbReference type="NCBI Taxonomy" id="2011161"/>
    <lineage>
        <taxon>Eukaryota</taxon>
        <taxon>Metazoa</taxon>
        <taxon>Ecdysozoa</taxon>
        <taxon>Nematoda</taxon>
        <taxon>Chromadorea</taxon>
        <taxon>Plectida</taxon>
        <taxon>Plectina</taxon>
        <taxon>Plectoidea</taxon>
        <taxon>Plectidae</taxon>
        <taxon>Plectus</taxon>
    </lineage>
</organism>
<proteinExistence type="predicted"/>
<accession>A0A914VJM5</accession>